<dbReference type="PATRIC" id="fig|997347.4.peg.1302"/>
<evidence type="ECO:0000313" key="6">
    <source>
        <dbReference type="EMBL" id="EGQ79573.1"/>
    </source>
</evidence>
<keyword evidence="3" id="KW-0238">DNA-binding</keyword>
<evidence type="ECO:0000256" key="3">
    <source>
        <dbReference type="ARBA" id="ARBA00023125"/>
    </source>
</evidence>
<keyword evidence="2" id="KW-0805">Transcription regulation</keyword>
<protein>
    <submittedName>
        <fullName evidence="6">Transcriptional regulator GltC</fullName>
    </submittedName>
</protein>
<organism evidence="6 7">
    <name type="scientific">Fusobacterium animalis ATCC 51191</name>
    <dbReference type="NCBI Taxonomy" id="997347"/>
    <lineage>
        <taxon>Bacteria</taxon>
        <taxon>Fusobacteriati</taxon>
        <taxon>Fusobacteriota</taxon>
        <taxon>Fusobacteriia</taxon>
        <taxon>Fusobacteriales</taxon>
        <taxon>Fusobacteriaceae</taxon>
        <taxon>Fusobacterium</taxon>
    </lineage>
</organism>
<dbReference type="InterPro" id="IPR000847">
    <property type="entry name" value="LysR_HTH_N"/>
</dbReference>
<dbReference type="Proteomes" id="UP000005392">
    <property type="component" value="Unassembled WGS sequence"/>
</dbReference>
<name>F9EN89_9FUSO</name>
<comment type="caution">
    <text evidence="6">The sequence shown here is derived from an EMBL/GenBank/DDBJ whole genome shotgun (WGS) entry which is preliminary data.</text>
</comment>
<dbReference type="AlphaFoldDB" id="F9EN89"/>
<keyword evidence="4" id="KW-0804">Transcription</keyword>
<dbReference type="EMBL" id="AFQD01000228">
    <property type="protein sequence ID" value="EGQ79573.1"/>
    <property type="molecule type" value="Genomic_DNA"/>
</dbReference>
<dbReference type="SUPFAM" id="SSF46785">
    <property type="entry name" value="Winged helix' DNA-binding domain"/>
    <property type="match status" value="1"/>
</dbReference>
<gene>
    <name evidence="6" type="primary">gltC</name>
    <name evidence="6" type="ORF">HMPREF9094_1394</name>
</gene>
<dbReference type="PRINTS" id="PR00039">
    <property type="entry name" value="HTHLYSR"/>
</dbReference>
<dbReference type="HOGENOM" id="CLU_039613_20_10_0"/>
<reference evidence="6 7" key="1">
    <citation type="submission" date="2011-05" db="EMBL/GenBank/DDBJ databases">
        <authorList>
            <person name="Muzny D."/>
            <person name="Qin X."/>
            <person name="Deng J."/>
            <person name="Jiang H."/>
            <person name="Liu Y."/>
            <person name="Qu J."/>
            <person name="Song X.-Z."/>
            <person name="Zhang L."/>
            <person name="Thornton R."/>
            <person name="Coyle M."/>
            <person name="Francisco L."/>
            <person name="Jackson L."/>
            <person name="Javaid M."/>
            <person name="Korchina V."/>
            <person name="Kovar C."/>
            <person name="Mata R."/>
            <person name="Mathew T."/>
            <person name="Ngo R."/>
            <person name="Nguyen L."/>
            <person name="Nguyen N."/>
            <person name="Okwuonu G."/>
            <person name="Ongeri F."/>
            <person name="Pham C."/>
            <person name="Simmons D."/>
            <person name="Wilczek-Boney K."/>
            <person name="Hale W."/>
            <person name="Jakkamsetti A."/>
            <person name="Pham P."/>
            <person name="Ruth R."/>
            <person name="San Lucas F."/>
            <person name="Warren J."/>
            <person name="Zhang J."/>
            <person name="Zhao Z."/>
            <person name="Zhou C."/>
            <person name="Zhu D."/>
            <person name="Lee S."/>
            <person name="Bess C."/>
            <person name="Blankenburg K."/>
            <person name="Forbes L."/>
            <person name="Fu Q."/>
            <person name="Gubbala S."/>
            <person name="Hirani K."/>
            <person name="Jayaseelan J.C."/>
            <person name="Lara F."/>
            <person name="Munidasa M."/>
            <person name="Palculict T."/>
            <person name="Patil S."/>
            <person name="Pu L.-L."/>
            <person name="Saada N."/>
            <person name="Tang L."/>
            <person name="Weissenberger G."/>
            <person name="Zhu Y."/>
            <person name="Hemphill L."/>
            <person name="Shang Y."/>
            <person name="Youmans B."/>
            <person name="Ayvaz T."/>
            <person name="Ross M."/>
            <person name="Santibanez J."/>
            <person name="Aqrawi P."/>
            <person name="Gross S."/>
            <person name="Joshi V."/>
            <person name="Fowler G."/>
            <person name="Nazareth L."/>
            <person name="Reid J."/>
            <person name="Worley K."/>
            <person name="Petrosino J."/>
            <person name="Highlander S."/>
            <person name="Gibbs R."/>
        </authorList>
    </citation>
    <scope>NUCLEOTIDE SEQUENCE [LARGE SCALE GENOMIC DNA]</scope>
    <source>
        <strain evidence="6 7">ATCC 51191</strain>
    </source>
</reference>
<dbReference type="Pfam" id="PF00126">
    <property type="entry name" value="HTH_1"/>
    <property type="match status" value="1"/>
</dbReference>
<dbReference type="Gene3D" id="1.10.10.10">
    <property type="entry name" value="Winged helix-like DNA-binding domain superfamily/Winged helix DNA-binding domain"/>
    <property type="match status" value="1"/>
</dbReference>
<dbReference type="FunFam" id="1.10.10.10:FF:000001">
    <property type="entry name" value="LysR family transcriptional regulator"/>
    <property type="match status" value="1"/>
</dbReference>
<sequence length="84" mass="9964">MDLRQLEYIVEIAEEKNITKAAKKLYITQSALNQTLLKLEKEIGEPLFERSKLNLYLTEIGKIYVEEAKKILEIKKKHMKKLMR</sequence>
<dbReference type="InterPro" id="IPR036390">
    <property type="entry name" value="WH_DNA-bd_sf"/>
</dbReference>
<evidence type="ECO:0000313" key="7">
    <source>
        <dbReference type="Proteomes" id="UP000005392"/>
    </source>
</evidence>
<evidence type="ECO:0000259" key="5">
    <source>
        <dbReference type="PROSITE" id="PS50931"/>
    </source>
</evidence>
<dbReference type="PROSITE" id="PS50931">
    <property type="entry name" value="HTH_LYSR"/>
    <property type="match status" value="1"/>
</dbReference>
<evidence type="ECO:0000256" key="1">
    <source>
        <dbReference type="ARBA" id="ARBA00009437"/>
    </source>
</evidence>
<keyword evidence="7" id="KW-1185">Reference proteome</keyword>
<dbReference type="PANTHER" id="PTHR30126">
    <property type="entry name" value="HTH-TYPE TRANSCRIPTIONAL REGULATOR"/>
    <property type="match status" value="1"/>
</dbReference>
<dbReference type="InterPro" id="IPR036388">
    <property type="entry name" value="WH-like_DNA-bd_sf"/>
</dbReference>
<evidence type="ECO:0000256" key="2">
    <source>
        <dbReference type="ARBA" id="ARBA00023015"/>
    </source>
</evidence>
<comment type="similarity">
    <text evidence="1">Belongs to the LysR transcriptional regulatory family.</text>
</comment>
<accession>F9EN89</accession>
<feature type="domain" description="HTH lysR-type" evidence="5">
    <location>
        <begin position="1"/>
        <end position="58"/>
    </location>
</feature>
<dbReference type="PANTHER" id="PTHR30126:SF40">
    <property type="entry name" value="HTH-TYPE TRANSCRIPTIONAL REGULATOR GLTR"/>
    <property type="match status" value="1"/>
</dbReference>
<proteinExistence type="inferred from homology"/>
<evidence type="ECO:0000256" key="4">
    <source>
        <dbReference type="ARBA" id="ARBA00023163"/>
    </source>
</evidence>
<dbReference type="GO" id="GO:0003700">
    <property type="term" value="F:DNA-binding transcription factor activity"/>
    <property type="evidence" value="ECO:0007669"/>
    <property type="project" value="InterPro"/>
</dbReference>
<dbReference type="GO" id="GO:0000976">
    <property type="term" value="F:transcription cis-regulatory region binding"/>
    <property type="evidence" value="ECO:0007669"/>
    <property type="project" value="TreeGrafter"/>
</dbReference>